<organism evidence="1 2">
    <name type="scientific">Rhizopogon vesiculosus</name>
    <dbReference type="NCBI Taxonomy" id="180088"/>
    <lineage>
        <taxon>Eukaryota</taxon>
        <taxon>Fungi</taxon>
        <taxon>Dikarya</taxon>
        <taxon>Basidiomycota</taxon>
        <taxon>Agaricomycotina</taxon>
        <taxon>Agaricomycetes</taxon>
        <taxon>Agaricomycetidae</taxon>
        <taxon>Boletales</taxon>
        <taxon>Suillineae</taxon>
        <taxon>Rhizopogonaceae</taxon>
        <taxon>Rhizopogon</taxon>
    </lineage>
</organism>
<sequence length="95" mass="10280">AAPLERREENLDIGSIVGSIIGDVLGGSGGGILKRDLIDGLVVVDDVLENPDIKILIHSLPLKPYSVIDDVLDNPDIKILSPKRELIDVGARYRK</sequence>
<gene>
    <name evidence="1" type="ORF">AZE42_12366</name>
</gene>
<evidence type="ECO:0000313" key="1">
    <source>
        <dbReference type="EMBL" id="OJA15541.1"/>
    </source>
</evidence>
<dbReference type="EMBL" id="LVVM01003064">
    <property type="protein sequence ID" value="OJA15541.1"/>
    <property type="molecule type" value="Genomic_DNA"/>
</dbReference>
<evidence type="ECO:0000313" key="2">
    <source>
        <dbReference type="Proteomes" id="UP000183567"/>
    </source>
</evidence>
<comment type="caution">
    <text evidence="1">The sequence shown here is derived from an EMBL/GenBank/DDBJ whole genome shotgun (WGS) entry which is preliminary data.</text>
</comment>
<protein>
    <submittedName>
        <fullName evidence="1">Uncharacterized protein</fullName>
    </submittedName>
</protein>
<dbReference type="Proteomes" id="UP000183567">
    <property type="component" value="Unassembled WGS sequence"/>
</dbReference>
<reference evidence="1 2" key="1">
    <citation type="submission" date="2016-03" db="EMBL/GenBank/DDBJ databases">
        <title>Comparative genomics of the ectomycorrhizal sister species Rhizopogon vinicolor and Rhizopogon vesiculosus (Basidiomycota: Boletales) reveals a divergence of the mating type B locus.</title>
        <authorList>
            <person name="Mujic A.B."/>
            <person name="Kuo A."/>
            <person name="Tritt A."/>
            <person name="Lipzen A."/>
            <person name="Chen C."/>
            <person name="Johnson J."/>
            <person name="Sharma A."/>
            <person name="Barry K."/>
            <person name="Grigoriev I.V."/>
            <person name="Spatafora J.W."/>
        </authorList>
    </citation>
    <scope>NUCLEOTIDE SEQUENCE [LARGE SCALE GENOMIC DNA]</scope>
    <source>
        <strain evidence="1 2">AM-OR11-056</strain>
    </source>
</reference>
<proteinExistence type="predicted"/>
<accession>A0A1J8Q392</accession>
<feature type="non-terminal residue" evidence="1">
    <location>
        <position position="1"/>
    </location>
</feature>
<name>A0A1J8Q392_9AGAM</name>
<keyword evidence="2" id="KW-1185">Reference proteome</keyword>
<dbReference type="AlphaFoldDB" id="A0A1J8Q392"/>